<accession>A0A6P2CMK2</accession>
<sequence length="171" mass="19351">MELKQADLLFIKNGHSELDDGIAQSTGDFVHVAIVSDEGHVIHATPQTGVCEQRLQSFLDKNKCADVYRADIKNRSLVVQHARKHLGKPYNFSFRPNTDGLYCSQLVLESFRGVVVFNEQPMCFGDQEKEISDFWATYYHKLGESVPLNVLGTNPNDMIKNPRLHFIGTIK</sequence>
<protein>
    <submittedName>
        <fullName evidence="1">Hydrolase</fullName>
    </submittedName>
</protein>
<dbReference type="AlphaFoldDB" id="A0A6P2CMK2"/>
<evidence type="ECO:0000313" key="2">
    <source>
        <dbReference type="Proteomes" id="UP000442244"/>
    </source>
</evidence>
<dbReference type="InterPro" id="IPR038765">
    <property type="entry name" value="Papain-like_cys_pep_sf"/>
</dbReference>
<dbReference type="OrthoDB" id="195541at2"/>
<gene>
    <name evidence="1" type="ORF">ESZ47_08055</name>
</gene>
<dbReference type="Pfam" id="PF05708">
    <property type="entry name" value="Peptidase_C92"/>
    <property type="match status" value="1"/>
</dbReference>
<dbReference type="SUPFAM" id="SSF54001">
    <property type="entry name" value="Cysteine proteinases"/>
    <property type="match status" value="1"/>
</dbReference>
<dbReference type="Gene3D" id="3.90.1720.10">
    <property type="entry name" value="endopeptidase domain like (from Nostoc punctiforme)"/>
    <property type="match status" value="1"/>
</dbReference>
<dbReference type="Proteomes" id="UP000442244">
    <property type="component" value="Unassembled WGS sequence"/>
</dbReference>
<keyword evidence="2" id="KW-1185">Reference proteome</keyword>
<comment type="caution">
    <text evidence="1">The sequence shown here is derived from an EMBL/GenBank/DDBJ whole genome shotgun (WGS) entry which is preliminary data.</text>
</comment>
<keyword evidence="1" id="KW-0378">Hydrolase</keyword>
<organism evidence="1 2">
    <name type="scientific">Leuconostoc litchii</name>
    <dbReference type="NCBI Taxonomy" id="1981069"/>
    <lineage>
        <taxon>Bacteria</taxon>
        <taxon>Bacillati</taxon>
        <taxon>Bacillota</taxon>
        <taxon>Bacilli</taxon>
        <taxon>Lactobacillales</taxon>
        <taxon>Lactobacillaceae</taxon>
        <taxon>Leuconostoc</taxon>
    </lineage>
</organism>
<dbReference type="RefSeq" id="WP_148606421.1">
    <property type="nucleotide sequence ID" value="NZ_BSUV01000001.1"/>
</dbReference>
<reference evidence="1 2" key="1">
    <citation type="submission" date="2019-01" db="EMBL/GenBank/DDBJ databases">
        <title>Leuconostoc litchii sp. nov., a novel lactic acid bacterium isolated from lychee.</title>
        <authorList>
            <person name="Wang L.-T."/>
        </authorList>
    </citation>
    <scope>NUCLEOTIDE SEQUENCE [LARGE SCALE GENOMIC DNA]</scope>
    <source>
        <strain evidence="1 2">MB7</strain>
    </source>
</reference>
<evidence type="ECO:0000313" key="1">
    <source>
        <dbReference type="EMBL" id="TYC46175.1"/>
    </source>
</evidence>
<proteinExistence type="predicted"/>
<dbReference type="GO" id="GO:0016787">
    <property type="term" value="F:hydrolase activity"/>
    <property type="evidence" value="ECO:0007669"/>
    <property type="project" value="UniProtKB-KW"/>
</dbReference>
<dbReference type="InterPro" id="IPR024453">
    <property type="entry name" value="Peptidase_C92"/>
</dbReference>
<dbReference type="EMBL" id="SDGY01000006">
    <property type="protein sequence ID" value="TYC46175.1"/>
    <property type="molecule type" value="Genomic_DNA"/>
</dbReference>
<name>A0A6P2CMK2_9LACO</name>